<organism evidence="4 5">
    <name type="scientific">Archangium gephyra</name>
    <dbReference type="NCBI Taxonomy" id="48"/>
    <lineage>
        <taxon>Bacteria</taxon>
        <taxon>Pseudomonadati</taxon>
        <taxon>Myxococcota</taxon>
        <taxon>Myxococcia</taxon>
        <taxon>Myxococcales</taxon>
        <taxon>Cystobacterineae</taxon>
        <taxon>Archangiaceae</taxon>
        <taxon>Archangium</taxon>
    </lineage>
</organism>
<comment type="similarity">
    <text evidence="1">Belongs to the DprA/Smf family.</text>
</comment>
<dbReference type="PANTHER" id="PTHR43022:SF1">
    <property type="entry name" value="PROTEIN SMF"/>
    <property type="match status" value="1"/>
</dbReference>
<evidence type="ECO:0000313" key="4">
    <source>
        <dbReference type="EMBL" id="PZR10165.1"/>
    </source>
</evidence>
<accession>A0A2W5TFG2</accession>
<dbReference type="SUPFAM" id="SSF102405">
    <property type="entry name" value="MCP/YpsA-like"/>
    <property type="match status" value="1"/>
</dbReference>
<sequence length="367" mass="39070">MNTAGRRAVAALWSIRGVGPMTLHELEKRFGALGELLDKPLATWAPLFEWRTSAAEHVAQVRSLAERADRLERQCKVIGADIVFPGDRAWPDRMDDVGGLPPLLFMHGPGAAAPRRRRVAIVGARSVDPSAERRLFELSAAIAAEGVGVISGAALGCDQAAHRGAMAAGGETWAFLGNALDQIDPPQREICRQLRAAGQTIFSQFPPGARANKSTFTQRNALISAASDAVLVFRAGENSGALHTARDAVAQRRPLLATPADPWNEGALGSNALLQEGARPQVNVEDVLDAVGLTGSLSPREVPKFDANTLTPSARRVYEYLGRGSVDFDSLVAGLSELGAGVVSAALVELEVRGGVQHLGSRRYEKR</sequence>
<dbReference type="EMBL" id="QFQP01000018">
    <property type="protein sequence ID" value="PZR10165.1"/>
    <property type="molecule type" value="Genomic_DNA"/>
</dbReference>
<dbReference type="InterPro" id="IPR003488">
    <property type="entry name" value="DprA"/>
</dbReference>
<protein>
    <submittedName>
        <fullName evidence="4">DNA-processing protein DprA</fullName>
    </submittedName>
</protein>
<reference evidence="4 5" key="1">
    <citation type="submission" date="2017-08" db="EMBL/GenBank/DDBJ databases">
        <title>Infants hospitalized years apart are colonized by the same room-sourced microbial strains.</title>
        <authorList>
            <person name="Brooks B."/>
            <person name="Olm M.R."/>
            <person name="Firek B.A."/>
            <person name="Baker R."/>
            <person name="Thomas B.C."/>
            <person name="Morowitz M.J."/>
            <person name="Banfield J.F."/>
        </authorList>
    </citation>
    <scope>NUCLEOTIDE SEQUENCE [LARGE SCALE GENOMIC DNA]</scope>
    <source>
        <strain evidence="4">S2_003_000_R2_14</strain>
    </source>
</reference>
<proteinExistence type="inferred from homology"/>
<dbReference type="Proteomes" id="UP000249061">
    <property type="component" value="Unassembled WGS sequence"/>
</dbReference>
<dbReference type="Pfam" id="PF17782">
    <property type="entry name" value="WHD_DprA"/>
    <property type="match status" value="1"/>
</dbReference>
<feature type="domain" description="Smf/DprA SLOG" evidence="2">
    <location>
        <begin position="82"/>
        <end position="291"/>
    </location>
</feature>
<dbReference type="Pfam" id="PF02481">
    <property type="entry name" value="DNA_processg_A"/>
    <property type="match status" value="1"/>
</dbReference>
<dbReference type="PANTHER" id="PTHR43022">
    <property type="entry name" value="PROTEIN SMF"/>
    <property type="match status" value="1"/>
</dbReference>
<evidence type="ECO:0000313" key="5">
    <source>
        <dbReference type="Proteomes" id="UP000249061"/>
    </source>
</evidence>
<comment type="caution">
    <text evidence="4">The sequence shown here is derived from an EMBL/GenBank/DDBJ whole genome shotgun (WGS) entry which is preliminary data.</text>
</comment>
<dbReference type="InterPro" id="IPR057666">
    <property type="entry name" value="DrpA_SLOG"/>
</dbReference>
<feature type="domain" description="DprA winged helix" evidence="3">
    <location>
        <begin position="306"/>
        <end position="359"/>
    </location>
</feature>
<dbReference type="Gene3D" id="1.10.10.10">
    <property type="entry name" value="Winged helix-like DNA-binding domain superfamily/Winged helix DNA-binding domain"/>
    <property type="match status" value="1"/>
</dbReference>
<dbReference type="AlphaFoldDB" id="A0A2W5TFG2"/>
<dbReference type="GO" id="GO:0009294">
    <property type="term" value="P:DNA-mediated transformation"/>
    <property type="evidence" value="ECO:0007669"/>
    <property type="project" value="InterPro"/>
</dbReference>
<dbReference type="InterPro" id="IPR041614">
    <property type="entry name" value="DprA_WH"/>
</dbReference>
<name>A0A2W5TFG2_9BACT</name>
<evidence type="ECO:0000259" key="2">
    <source>
        <dbReference type="Pfam" id="PF02481"/>
    </source>
</evidence>
<dbReference type="Gene3D" id="3.40.50.450">
    <property type="match status" value="1"/>
</dbReference>
<dbReference type="InterPro" id="IPR036388">
    <property type="entry name" value="WH-like_DNA-bd_sf"/>
</dbReference>
<gene>
    <name evidence="4" type="ORF">DI536_20230</name>
</gene>
<evidence type="ECO:0000259" key="3">
    <source>
        <dbReference type="Pfam" id="PF17782"/>
    </source>
</evidence>
<evidence type="ECO:0000256" key="1">
    <source>
        <dbReference type="ARBA" id="ARBA00006525"/>
    </source>
</evidence>